<dbReference type="RefSeq" id="WP_316426655.1">
    <property type="nucleotide sequence ID" value="NZ_CP130144.1"/>
</dbReference>
<keyword evidence="12" id="KW-0472">Membrane</keyword>
<evidence type="ECO:0000256" key="13">
    <source>
        <dbReference type="ARBA" id="ARBA00023268"/>
    </source>
</evidence>
<dbReference type="InterPro" id="IPR023346">
    <property type="entry name" value="Lysozyme-like_dom_sf"/>
</dbReference>
<evidence type="ECO:0000256" key="3">
    <source>
        <dbReference type="ARBA" id="ARBA00022645"/>
    </source>
</evidence>
<protein>
    <submittedName>
        <fullName evidence="20">Penicillin-binding protein 1A</fullName>
    </submittedName>
</protein>
<feature type="region of interest" description="Disordered" evidence="17">
    <location>
        <begin position="22"/>
        <end position="68"/>
    </location>
</feature>
<evidence type="ECO:0000256" key="17">
    <source>
        <dbReference type="SAM" id="MobiDB-lite"/>
    </source>
</evidence>
<dbReference type="SUPFAM" id="SSF53955">
    <property type="entry name" value="Lysozyme-like"/>
    <property type="match status" value="1"/>
</dbReference>
<evidence type="ECO:0000256" key="11">
    <source>
        <dbReference type="ARBA" id="ARBA00022989"/>
    </source>
</evidence>
<organism evidence="20">
    <name type="scientific">Leptolyngbya boryana CZ1</name>
    <dbReference type="NCBI Taxonomy" id="3060204"/>
    <lineage>
        <taxon>Bacteria</taxon>
        <taxon>Bacillati</taxon>
        <taxon>Cyanobacteriota</taxon>
        <taxon>Cyanophyceae</taxon>
        <taxon>Leptolyngbyales</taxon>
        <taxon>Leptolyngbyaceae</taxon>
        <taxon>Leptolyngbya group</taxon>
        <taxon>Leptolyngbya</taxon>
    </lineage>
</organism>
<dbReference type="GO" id="GO:0016020">
    <property type="term" value="C:membrane"/>
    <property type="evidence" value="ECO:0007669"/>
    <property type="project" value="UniProtKB-SubCell"/>
</dbReference>
<dbReference type="PANTHER" id="PTHR32282">
    <property type="entry name" value="BINDING PROTEIN TRANSPEPTIDASE, PUTATIVE-RELATED"/>
    <property type="match status" value="1"/>
</dbReference>
<evidence type="ECO:0000256" key="10">
    <source>
        <dbReference type="ARBA" id="ARBA00022984"/>
    </source>
</evidence>
<dbReference type="NCBIfam" id="TIGR02074">
    <property type="entry name" value="PBP_1a_fam"/>
    <property type="match status" value="1"/>
</dbReference>
<feature type="compositionally biased region" description="Pro residues" evidence="17">
    <location>
        <begin position="763"/>
        <end position="796"/>
    </location>
</feature>
<comment type="catalytic activity">
    <reaction evidence="15">
        <text>Preferential cleavage: (Ac)2-L-Lys-D-Ala-|-D-Ala. Also transpeptidation of peptidyl-alanyl moieties that are N-acyl substituents of D-alanine.</text>
        <dbReference type="EC" id="3.4.16.4"/>
    </reaction>
</comment>
<feature type="domain" description="Glycosyl transferase family 51" evidence="19">
    <location>
        <begin position="160"/>
        <end position="335"/>
    </location>
</feature>
<feature type="domain" description="Penicillin-binding protein transpeptidase" evidence="18">
    <location>
        <begin position="428"/>
        <end position="659"/>
    </location>
</feature>
<dbReference type="InterPro" id="IPR012338">
    <property type="entry name" value="Beta-lactam/transpept-like"/>
</dbReference>
<dbReference type="GO" id="GO:0009002">
    <property type="term" value="F:serine-type D-Ala-D-Ala carboxypeptidase activity"/>
    <property type="evidence" value="ECO:0007669"/>
    <property type="project" value="UniProtKB-EC"/>
</dbReference>
<keyword evidence="13" id="KW-0511">Multifunctional enzyme</keyword>
<dbReference type="Pfam" id="PF00912">
    <property type="entry name" value="Transgly"/>
    <property type="match status" value="1"/>
</dbReference>
<evidence type="ECO:0000256" key="4">
    <source>
        <dbReference type="ARBA" id="ARBA00022670"/>
    </source>
</evidence>
<dbReference type="FunFam" id="1.10.3810.10:FF:000003">
    <property type="entry name" value="Penicillin-binding protein 1a"/>
    <property type="match status" value="1"/>
</dbReference>
<reference evidence="20" key="2">
    <citation type="submission" date="2023-07" db="EMBL/GenBank/DDBJ databases">
        <authorList>
            <person name="Bai X.-H."/>
            <person name="Wang H.-H."/>
            <person name="Wang J."/>
            <person name="Ma M.-Y."/>
            <person name="Hu H.-H."/>
            <person name="Song Z.-L."/>
            <person name="Ma H.-G."/>
            <person name="Fan Y."/>
            <person name="Du C.-Y."/>
            <person name="Xu J.-C."/>
        </authorList>
    </citation>
    <scope>NUCLEOTIDE SEQUENCE</scope>
    <source>
        <strain evidence="20">CZ1</strain>
    </source>
</reference>
<keyword evidence="11" id="KW-1133">Transmembrane helix</keyword>
<gene>
    <name evidence="20" type="ORF">Q2T42_22980</name>
</gene>
<feature type="region of interest" description="Disordered" evidence="17">
    <location>
        <begin position="704"/>
        <end position="809"/>
    </location>
</feature>
<dbReference type="GO" id="GO:0009252">
    <property type="term" value="P:peptidoglycan biosynthetic process"/>
    <property type="evidence" value="ECO:0007669"/>
    <property type="project" value="UniProtKB-KW"/>
</dbReference>
<evidence type="ECO:0000256" key="1">
    <source>
        <dbReference type="ARBA" id="ARBA00004370"/>
    </source>
</evidence>
<evidence type="ECO:0000256" key="16">
    <source>
        <dbReference type="ARBA" id="ARBA00049902"/>
    </source>
</evidence>
<evidence type="ECO:0000256" key="9">
    <source>
        <dbReference type="ARBA" id="ARBA00022960"/>
    </source>
</evidence>
<dbReference type="GO" id="GO:0008658">
    <property type="term" value="F:penicillin binding"/>
    <property type="evidence" value="ECO:0007669"/>
    <property type="project" value="InterPro"/>
</dbReference>
<dbReference type="InterPro" id="IPR001460">
    <property type="entry name" value="PCN-bd_Tpept"/>
</dbReference>
<dbReference type="Gene3D" id="3.40.710.10">
    <property type="entry name" value="DD-peptidase/beta-lactamase superfamily"/>
    <property type="match status" value="1"/>
</dbReference>
<keyword evidence="4" id="KW-0645">Protease</keyword>
<keyword evidence="5" id="KW-0328">Glycosyltransferase</keyword>
<keyword evidence="7" id="KW-0812">Transmembrane</keyword>
<evidence type="ECO:0000313" key="20">
    <source>
        <dbReference type="EMBL" id="WNZ44664.1"/>
    </source>
</evidence>
<sequence>MNSLVSADLFFCFVIRGTIVAQHRSKRREKPTRMDQSSTGLDSMTDGTGKKRQVKPKSRRERARNPLSAGVTKLMEHPRMAGVRRFLDVTTRRLEALDHKIPAPIKNPVVQKRVAIGIVILGGAGLFRYAAIQVDQSLPDPAELKTFARPGTLTIRASDGSVLHQLGPATRDQVAVDRIPKRLIDAFVASEDRRFYDHNGLDLQGIGRAVFRNLTSRDVVEGGSTLTQQLSRVVFLDQDDRSLGRKVREALIAQKLERTIDKKQILEKYLNFVYLGSNAYGVADAAWIYFSKRLDQLTLGEMAMIAGLPPAPSLYSPLVSLEKAQERRNTVLDKMVVAGYISEAESQAAQAEKLVVKPSMPKNLQSTSPYFTYYVQQQLEKLVPKDVLAAGGVTVETTLNAKWQKVAERSIREAIGVDGNAEGFKQAALVAIDPRNGEIRSMVGGYDFYKDSQFNRVTQAQRQPGSTFKPFVYATAIATGKSPYQSYLDERFSVDGYQPKNYSNKYSGWLNMKTALTNSVNVIAVKVLIDVGFEPVIKLAQGMGIRSKMEPTYSLALGAYEVNPLELTSAYGVFAAQGNYVEPHAIRKVIDRKGKVLYDANYKPKRVLDAETAAITTWMMRGVVSDGTARAARLDRPVAGKTGTSENARDLWFIGYVPQLVTGVWLGNDDNSPTWGSSGTAAFTWHEFMKEAVAGMPTQKFAEIPENLDDRKGTIKAQPVKPNRLRALGTAPDSPEEQPHRRYEEAPPEPTYSEPRYSEPEPPRSAPPEPEAAPPEPEAAPPEPEAAPVAPPPADPAPAAADPLPPPGN</sequence>
<evidence type="ECO:0000256" key="6">
    <source>
        <dbReference type="ARBA" id="ARBA00022679"/>
    </source>
</evidence>
<evidence type="ECO:0000256" key="5">
    <source>
        <dbReference type="ARBA" id="ARBA00022676"/>
    </source>
</evidence>
<proteinExistence type="predicted"/>
<dbReference type="Gene3D" id="1.10.3810.10">
    <property type="entry name" value="Biosynthetic peptidoglycan transglycosylase-like"/>
    <property type="match status" value="1"/>
</dbReference>
<evidence type="ECO:0000256" key="15">
    <source>
        <dbReference type="ARBA" id="ARBA00034000"/>
    </source>
</evidence>
<evidence type="ECO:0000256" key="12">
    <source>
        <dbReference type="ARBA" id="ARBA00023136"/>
    </source>
</evidence>
<keyword evidence="8" id="KW-0378">Hydrolase</keyword>
<dbReference type="InterPro" id="IPR036950">
    <property type="entry name" value="PBP_transglycosylase"/>
</dbReference>
<dbReference type="GO" id="GO:0008955">
    <property type="term" value="F:peptidoglycan glycosyltransferase activity"/>
    <property type="evidence" value="ECO:0007669"/>
    <property type="project" value="UniProtKB-EC"/>
</dbReference>
<keyword evidence="3" id="KW-0121">Carboxypeptidase</keyword>
<dbReference type="SUPFAM" id="SSF56601">
    <property type="entry name" value="beta-lactamase/transpeptidase-like"/>
    <property type="match status" value="1"/>
</dbReference>
<evidence type="ECO:0000259" key="18">
    <source>
        <dbReference type="Pfam" id="PF00905"/>
    </source>
</evidence>
<comment type="catalytic activity">
    <reaction evidence="16">
        <text>[GlcNAc-(1-&gt;4)-Mur2Ac(oyl-L-Ala-gamma-D-Glu-L-Lys-D-Ala-D-Ala)](n)-di-trans,octa-cis-undecaprenyl diphosphate + beta-D-GlcNAc-(1-&gt;4)-Mur2Ac(oyl-L-Ala-gamma-D-Glu-L-Lys-D-Ala-D-Ala)-di-trans,octa-cis-undecaprenyl diphosphate = [GlcNAc-(1-&gt;4)-Mur2Ac(oyl-L-Ala-gamma-D-Glu-L-Lys-D-Ala-D-Ala)](n+1)-di-trans,octa-cis-undecaprenyl diphosphate + di-trans,octa-cis-undecaprenyl diphosphate + H(+)</text>
        <dbReference type="Rhea" id="RHEA:23708"/>
        <dbReference type="Rhea" id="RHEA-COMP:9602"/>
        <dbReference type="Rhea" id="RHEA-COMP:9603"/>
        <dbReference type="ChEBI" id="CHEBI:15378"/>
        <dbReference type="ChEBI" id="CHEBI:58405"/>
        <dbReference type="ChEBI" id="CHEBI:60033"/>
        <dbReference type="ChEBI" id="CHEBI:78435"/>
        <dbReference type="EC" id="2.4.99.28"/>
    </reaction>
</comment>
<feature type="compositionally biased region" description="Polar residues" evidence="17">
    <location>
        <begin position="34"/>
        <end position="46"/>
    </location>
</feature>
<comment type="pathway">
    <text evidence="2">Cell wall biogenesis; peptidoglycan biosynthesis.</text>
</comment>
<evidence type="ECO:0000256" key="8">
    <source>
        <dbReference type="ARBA" id="ARBA00022801"/>
    </source>
</evidence>
<reference evidence="20" key="1">
    <citation type="journal article" date="2023" name="Plants (Basel)">
        <title>Genomic Analysis of Leptolyngbya boryana CZ1 Reveals Efficient Carbon Fixation Modules.</title>
        <authorList>
            <person name="Bai X."/>
            <person name="Wang H."/>
            <person name="Cheng W."/>
            <person name="Wang J."/>
            <person name="Ma M."/>
            <person name="Hu H."/>
            <person name="Song Z."/>
            <person name="Ma H."/>
            <person name="Fan Y."/>
            <person name="Du C."/>
            <person name="Xu J."/>
        </authorList>
    </citation>
    <scope>NUCLEOTIDE SEQUENCE</scope>
    <source>
        <strain evidence="20">CZ1</strain>
    </source>
</reference>
<dbReference type="InterPro" id="IPR001264">
    <property type="entry name" value="Glyco_trans_51"/>
</dbReference>
<evidence type="ECO:0000256" key="7">
    <source>
        <dbReference type="ARBA" id="ARBA00022692"/>
    </source>
</evidence>
<dbReference type="InterPro" id="IPR050396">
    <property type="entry name" value="Glycosyltr_51/Transpeptidase"/>
</dbReference>
<dbReference type="GO" id="GO:0030288">
    <property type="term" value="C:outer membrane-bounded periplasmic space"/>
    <property type="evidence" value="ECO:0007669"/>
    <property type="project" value="TreeGrafter"/>
</dbReference>
<dbReference type="Pfam" id="PF00905">
    <property type="entry name" value="Transpeptidase"/>
    <property type="match status" value="1"/>
</dbReference>
<keyword evidence="9" id="KW-0133">Cell shape</keyword>
<keyword evidence="10" id="KW-0573">Peptidoglycan synthesis</keyword>
<dbReference type="GO" id="GO:0071555">
    <property type="term" value="P:cell wall organization"/>
    <property type="evidence" value="ECO:0007669"/>
    <property type="project" value="UniProtKB-KW"/>
</dbReference>
<dbReference type="PANTHER" id="PTHR32282:SF31">
    <property type="entry name" value="PEPTIDOGLYCAN GLYCOSYLTRANSFERASE"/>
    <property type="match status" value="1"/>
</dbReference>
<accession>A0AA97AP81</accession>
<evidence type="ECO:0000256" key="14">
    <source>
        <dbReference type="ARBA" id="ARBA00023316"/>
    </source>
</evidence>
<feature type="compositionally biased region" description="Basic residues" evidence="17">
    <location>
        <begin position="50"/>
        <end position="62"/>
    </location>
</feature>
<evidence type="ECO:0000256" key="2">
    <source>
        <dbReference type="ARBA" id="ARBA00004752"/>
    </source>
</evidence>
<evidence type="ECO:0000259" key="19">
    <source>
        <dbReference type="Pfam" id="PF00912"/>
    </source>
</evidence>
<keyword evidence="14" id="KW-0961">Cell wall biogenesis/degradation</keyword>
<comment type="subcellular location">
    <subcellularLocation>
        <location evidence="1">Membrane</location>
    </subcellularLocation>
</comment>
<dbReference type="GO" id="GO:0008360">
    <property type="term" value="P:regulation of cell shape"/>
    <property type="evidence" value="ECO:0007669"/>
    <property type="project" value="UniProtKB-KW"/>
</dbReference>
<name>A0AA97AP81_LEPBY</name>
<dbReference type="EMBL" id="CP130144">
    <property type="protein sequence ID" value="WNZ44664.1"/>
    <property type="molecule type" value="Genomic_DNA"/>
</dbReference>
<dbReference type="AlphaFoldDB" id="A0AA97AP81"/>
<dbReference type="GO" id="GO:0006508">
    <property type="term" value="P:proteolysis"/>
    <property type="evidence" value="ECO:0007669"/>
    <property type="project" value="UniProtKB-KW"/>
</dbReference>
<keyword evidence="6" id="KW-0808">Transferase</keyword>